<protein>
    <submittedName>
        <fullName evidence="1">Uncharacterized protein</fullName>
    </submittedName>
</protein>
<sequence length="47" mass="5436">MFVFKSINYLRVAVARRSNFIISQPFILLVNKIISKNEDAVAKAVFY</sequence>
<evidence type="ECO:0000313" key="2">
    <source>
        <dbReference type="Proteomes" id="UP000004931"/>
    </source>
</evidence>
<dbReference type="STRING" id="247633.GP2143_11734"/>
<evidence type="ECO:0000313" key="1">
    <source>
        <dbReference type="EMBL" id="EAW29868.1"/>
    </source>
</evidence>
<keyword evidence="2" id="KW-1185">Reference proteome</keyword>
<comment type="caution">
    <text evidence="1">The sequence shown here is derived from an EMBL/GenBank/DDBJ whole genome shotgun (WGS) entry which is preliminary data.</text>
</comment>
<reference evidence="1 2" key="1">
    <citation type="journal article" date="2010" name="J. Bacteriol.">
        <title>Genome sequence of the oligotrophic marine Gammaproteobacterium HTCC2143, isolated from the Oregon Coast.</title>
        <authorList>
            <person name="Oh H.M."/>
            <person name="Kang I."/>
            <person name="Ferriera S."/>
            <person name="Giovannoni S.J."/>
            <person name="Cho J.C."/>
        </authorList>
    </citation>
    <scope>NUCLEOTIDE SEQUENCE [LARGE SCALE GENOMIC DNA]</scope>
    <source>
        <strain evidence="1 2">HTCC2143</strain>
    </source>
</reference>
<gene>
    <name evidence="1" type="ORF">GP2143_11734</name>
</gene>
<accession>A0YGZ3</accession>
<organism evidence="1 2">
    <name type="scientific">marine gamma proteobacterium HTCC2143</name>
    <dbReference type="NCBI Taxonomy" id="247633"/>
    <lineage>
        <taxon>Bacteria</taxon>
        <taxon>Pseudomonadati</taxon>
        <taxon>Pseudomonadota</taxon>
        <taxon>Gammaproteobacteria</taxon>
        <taxon>Cellvibrionales</taxon>
        <taxon>Spongiibacteraceae</taxon>
        <taxon>BD1-7 clade</taxon>
    </lineage>
</organism>
<proteinExistence type="predicted"/>
<dbReference type="AlphaFoldDB" id="A0YGZ3"/>
<dbReference type="Proteomes" id="UP000004931">
    <property type="component" value="Unassembled WGS sequence"/>
</dbReference>
<dbReference type="EMBL" id="AAVT01000013">
    <property type="protein sequence ID" value="EAW29868.1"/>
    <property type="molecule type" value="Genomic_DNA"/>
</dbReference>
<name>A0YGZ3_9GAMM</name>